<comment type="function">
    <text evidence="1">Catalyzes the last step of tRNA splicing, the transfer of the splice junction 2'-phosphate from ligated tRNA to NAD to produce ADP-ribose 1''-2'' cyclic phosphate.</text>
</comment>
<dbReference type="EC" id="2.7.1.160" evidence="3"/>
<comment type="catalytic activity">
    <reaction evidence="6">
        <text>2'-phospho-[ligated tRNA] + NAD(+) = mature tRNA + ADP-alpha-D-ribose 1'',2''-cyclic phosphate + nicotinamide</text>
        <dbReference type="Rhea" id="RHEA:23324"/>
        <dbReference type="Rhea" id="RHEA-COMP:11106"/>
        <dbReference type="Rhea" id="RHEA-COMP:11107"/>
        <dbReference type="ChEBI" id="CHEBI:17154"/>
        <dbReference type="ChEBI" id="CHEBI:57540"/>
        <dbReference type="ChEBI" id="CHEBI:76596"/>
        <dbReference type="ChEBI" id="CHEBI:82883"/>
        <dbReference type="ChEBI" id="CHEBI:85027"/>
        <dbReference type="EC" id="2.7.1.160"/>
    </reaction>
</comment>
<accession>A0ABN8N5I6</accession>
<dbReference type="InterPro" id="IPR042081">
    <property type="entry name" value="RNA_2'-PTrans_C"/>
</dbReference>
<protein>
    <recommendedName>
        <fullName evidence="3">2'-phosphotransferase</fullName>
        <ecNumber evidence="3">2.7.1.160</ecNumber>
    </recommendedName>
</protein>
<comment type="caution">
    <text evidence="7">The sequence shown here is derived from an EMBL/GenBank/DDBJ whole genome shotgun (WGS) entry which is preliminary data.</text>
</comment>
<dbReference type="PANTHER" id="PTHR12684">
    <property type="entry name" value="PUTATIVE PHOSPHOTRANSFERASE"/>
    <property type="match status" value="1"/>
</dbReference>
<evidence type="ECO:0000256" key="2">
    <source>
        <dbReference type="ARBA" id="ARBA00009836"/>
    </source>
</evidence>
<dbReference type="EMBL" id="CALNXK010000008">
    <property type="protein sequence ID" value="CAH3040842.1"/>
    <property type="molecule type" value="Genomic_DNA"/>
</dbReference>
<proteinExistence type="inferred from homology"/>
<dbReference type="Proteomes" id="UP001159405">
    <property type="component" value="Unassembled WGS sequence"/>
</dbReference>
<evidence type="ECO:0000313" key="8">
    <source>
        <dbReference type="Proteomes" id="UP001159405"/>
    </source>
</evidence>
<dbReference type="InterPro" id="IPR042080">
    <property type="entry name" value="RNA_2'-PTrans_N"/>
</dbReference>
<name>A0ABN8N5I6_9CNID</name>
<dbReference type="InterPro" id="IPR002745">
    <property type="entry name" value="Ptrans_KptA/Tpt1"/>
</dbReference>
<keyword evidence="8" id="KW-1185">Reference proteome</keyword>
<evidence type="ECO:0000256" key="5">
    <source>
        <dbReference type="ARBA" id="ARBA00023027"/>
    </source>
</evidence>
<comment type="similarity">
    <text evidence="2">Belongs to the KptA/TPT1 family.</text>
</comment>
<dbReference type="Gene3D" id="1.10.10.970">
    <property type="entry name" value="RNA 2'-phosphotransferase, Tpt1/KptA family, N-terminal domain"/>
    <property type="match status" value="1"/>
</dbReference>
<gene>
    <name evidence="7" type="ORF">PLOB_00045492</name>
</gene>
<organism evidence="7 8">
    <name type="scientific">Porites lobata</name>
    <dbReference type="NCBI Taxonomy" id="104759"/>
    <lineage>
        <taxon>Eukaryota</taxon>
        <taxon>Metazoa</taxon>
        <taxon>Cnidaria</taxon>
        <taxon>Anthozoa</taxon>
        <taxon>Hexacorallia</taxon>
        <taxon>Scleractinia</taxon>
        <taxon>Fungiina</taxon>
        <taxon>Poritidae</taxon>
        <taxon>Porites</taxon>
    </lineage>
</organism>
<dbReference type="SUPFAM" id="SSF56399">
    <property type="entry name" value="ADP-ribosylation"/>
    <property type="match status" value="1"/>
</dbReference>
<dbReference type="Gene3D" id="3.20.170.30">
    <property type="match status" value="1"/>
</dbReference>
<sequence length="221" mass="25164">MASARNPRKGTSQDVHLSKALSYILRHGAAKEGLPMSEGFVFVDGLLKLRQFQRYSEDDIRRVVADNDKKRFTLRDDPATNRLQIRANQGHTIKVDDLELNPITDYSEAPVVVHGTYHECWPYIKAQGLSRMSRNHIHFAPGEPGEEGVISGMRKSCEIIIFINLQKALSDGFKFYRSSNNVLLCPGNEDGFLPPCYFQRVMQTRPSKHFQIFLFAEFSSV</sequence>
<dbReference type="PANTHER" id="PTHR12684:SF2">
    <property type="entry name" value="TRNA 2'-PHOSPHOTRANSFERASE 1"/>
    <property type="match status" value="1"/>
</dbReference>
<keyword evidence="5" id="KW-0520">NAD</keyword>
<reference evidence="7 8" key="1">
    <citation type="submission" date="2022-05" db="EMBL/GenBank/DDBJ databases">
        <authorList>
            <consortium name="Genoscope - CEA"/>
            <person name="William W."/>
        </authorList>
    </citation>
    <scope>NUCLEOTIDE SEQUENCE [LARGE SCALE GENOMIC DNA]</scope>
</reference>
<dbReference type="Pfam" id="PF01885">
    <property type="entry name" value="PTS_2-RNA"/>
    <property type="match status" value="1"/>
</dbReference>
<evidence type="ECO:0000256" key="1">
    <source>
        <dbReference type="ARBA" id="ARBA00003343"/>
    </source>
</evidence>
<keyword evidence="4" id="KW-0808">Transferase</keyword>
<evidence type="ECO:0000256" key="4">
    <source>
        <dbReference type="ARBA" id="ARBA00022679"/>
    </source>
</evidence>
<evidence type="ECO:0000256" key="3">
    <source>
        <dbReference type="ARBA" id="ARBA00012007"/>
    </source>
</evidence>
<evidence type="ECO:0000256" key="6">
    <source>
        <dbReference type="ARBA" id="ARBA00047949"/>
    </source>
</evidence>
<evidence type="ECO:0000313" key="7">
    <source>
        <dbReference type="EMBL" id="CAH3040842.1"/>
    </source>
</evidence>